<sequence length="55" mass="6047">MFETGEAPYPVQRTLLVSGILQRAFESLDQGSVRLETPELDVSHSVGPESHHARA</sequence>
<proteinExistence type="predicted"/>
<accession>A0A382K0U5</accession>
<evidence type="ECO:0000313" key="1">
    <source>
        <dbReference type="EMBL" id="SVC17132.1"/>
    </source>
</evidence>
<dbReference type="AlphaFoldDB" id="A0A382K0U5"/>
<protein>
    <submittedName>
        <fullName evidence="1">Uncharacterized protein</fullName>
    </submittedName>
</protein>
<gene>
    <name evidence="1" type="ORF">METZ01_LOCUS269986</name>
</gene>
<dbReference type="EMBL" id="UINC01077211">
    <property type="protein sequence ID" value="SVC17132.1"/>
    <property type="molecule type" value="Genomic_DNA"/>
</dbReference>
<reference evidence="1" key="1">
    <citation type="submission" date="2018-05" db="EMBL/GenBank/DDBJ databases">
        <authorList>
            <person name="Lanie J.A."/>
            <person name="Ng W.-L."/>
            <person name="Kazmierczak K.M."/>
            <person name="Andrzejewski T.M."/>
            <person name="Davidsen T.M."/>
            <person name="Wayne K.J."/>
            <person name="Tettelin H."/>
            <person name="Glass J.I."/>
            <person name="Rusch D."/>
            <person name="Podicherti R."/>
            <person name="Tsui H.-C.T."/>
            <person name="Winkler M.E."/>
        </authorList>
    </citation>
    <scope>NUCLEOTIDE SEQUENCE</scope>
</reference>
<name>A0A382K0U5_9ZZZZ</name>
<organism evidence="1">
    <name type="scientific">marine metagenome</name>
    <dbReference type="NCBI Taxonomy" id="408172"/>
    <lineage>
        <taxon>unclassified sequences</taxon>
        <taxon>metagenomes</taxon>
        <taxon>ecological metagenomes</taxon>
    </lineage>
</organism>